<accession>A0A2T7P5B7</accession>
<reference evidence="2 3" key="1">
    <citation type="submission" date="2018-04" db="EMBL/GenBank/DDBJ databases">
        <title>The genome of golden apple snail Pomacea canaliculata provides insight into stress tolerance and invasive adaptation.</title>
        <authorList>
            <person name="Liu C."/>
            <person name="Liu B."/>
            <person name="Ren Y."/>
            <person name="Zhang Y."/>
            <person name="Wang H."/>
            <person name="Li S."/>
            <person name="Jiang F."/>
            <person name="Yin L."/>
            <person name="Zhang G."/>
            <person name="Qian W."/>
            <person name="Fan W."/>
        </authorList>
    </citation>
    <scope>NUCLEOTIDE SEQUENCE [LARGE SCALE GENOMIC DNA]</scope>
    <source>
        <strain evidence="2">SZHN2017</strain>
        <tissue evidence="2">Muscle</tissue>
    </source>
</reference>
<gene>
    <name evidence="2" type="ORF">C0Q70_11215</name>
</gene>
<sequence length="85" mass="9987">MSSVDTVAGTRQRTQQSTDRRRQQQQRLITQRWLVQLTSLPTIGNEKIKGKTYNPVFLYLDIQRHQTPGNSNEHKTVQIAKYIYK</sequence>
<dbReference type="EMBL" id="PZQS01000006">
    <property type="protein sequence ID" value="PVD28622.1"/>
    <property type="molecule type" value="Genomic_DNA"/>
</dbReference>
<dbReference type="AlphaFoldDB" id="A0A2T7P5B7"/>
<evidence type="ECO:0000313" key="2">
    <source>
        <dbReference type="EMBL" id="PVD28622.1"/>
    </source>
</evidence>
<organism evidence="2 3">
    <name type="scientific">Pomacea canaliculata</name>
    <name type="common">Golden apple snail</name>
    <dbReference type="NCBI Taxonomy" id="400727"/>
    <lineage>
        <taxon>Eukaryota</taxon>
        <taxon>Metazoa</taxon>
        <taxon>Spiralia</taxon>
        <taxon>Lophotrochozoa</taxon>
        <taxon>Mollusca</taxon>
        <taxon>Gastropoda</taxon>
        <taxon>Caenogastropoda</taxon>
        <taxon>Architaenioglossa</taxon>
        <taxon>Ampullarioidea</taxon>
        <taxon>Ampullariidae</taxon>
        <taxon>Pomacea</taxon>
    </lineage>
</organism>
<name>A0A2T7P5B7_POMCA</name>
<dbReference type="Proteomes" id="UP000245119">
    <property type="component" value="Linkage Group LG6"/>
</dbReference>
<evidence type="ECO:0000256" key="1">
    <source>
        <dbReference type="SAM" id="MobiDB-lite"/>
    </source>
</evidence>
<proteinExistence type="predicted"/>
<comment type="caution">
    <text evidence="2">The sequence shown here is derived from an EMBL/GenBank/DDBJ whole genome shotgun (WGS) entry which is preliminary data.</text>
</comment>
<feature type="region of interest" description="Disordered" evidence="1">
    <location>
        <begin position="1"/>
        <end position="25"/>
    </location>
</feature>
<protein>
    <submittedName>
        <fullName evidence="2">Uncharacterized protein</fullName>
    </submittedName>
</protein>
<keyword evidence="3" id="KW-1185">Reference proteome</keyword>
<evidence type="ECO:0000313" key="3">
    <source>
        <dbReference type="Proteomes" id="UP000245119"/>
    </source>
</evidence>